<dbReference type="PROSITE" id="PS51009">
    <property type="entry name" value="CYTCII"/>
    <property type="match status" value="1"/>
</dbReference>
<dbReference type="PRINTS" id="PR00608">
    <property type="entry name" value="CYTCHROMECII"/>
</dbReference>
<gene>
    <name evidence="9" type="ORF">PL336_09910</name>
</gene>
<accession>A0AAX3LLF4</accession>
<dbReference type="SUPFAM" id="SSF47175">
    <property type="entry name" value="Cytochromes"/>
    <property type="match status" value="1"/>
</dbReference>
<keyword evidence="8" id="KW-0732">Signal</keyword>
<comment type="PTM">
    <text evidence="7">Binds 1 heme group per subunit.</text>
</comment>
<evidence type="ECO:0000256" key="2">
    <source>
        <dbReference type="ARBA" id="ARBA00022617"/>
    </source>
</evidence>
<dbReference type="AlphaFoldDB" id="A0AAX3LLF4"/>
<dbReference type="InterPro" id="IPR012127">
    <property type="entry name" value="Cyt_c_prime"/>
</dbReference>
<sequence length="159" mass="16123">MHLTKSITAIGISAALIATAGFAASHSEKAASAAVNARHAQMQLIAYHTGILGGMAKGETEYNAEMATAAATNLNAAAGFAPGTLWLKGTEQGAVEGSRAKAEIWSDPEGFNEALMALETASADMIEAAGTDLDALRAGMGAIGKACGACHDDYRGPKN</sequence>
<dbReference type="PIRSF" id="PIRSF000027">
    <property type="entry name" value="Cytc_c_prime"/>
    <property type="match status" value="1"/>
</dbReference>
<evidence type="ECO:0000313" key="9">
    <source>
        <dbReference type="EMBL" id="WCE69118.1"/>
    </source>
</evidence>
<feature type="binding site" description="covalent" evidence="7">
    <location>
        <position position="150"/>
    </location>
    <ligand>
        <name>heme c</name>
        <dbReference type="ChEBI" id="CHEBI:61717"/>
    </ligand>
</feature>
<dbReference type="Gene3D" id="1.20.120.10">
    <property type="entry name" value="Cytochrome c/b562"/>
    <property type="match status" value="1"/>
</dbReference>
<evidence type="ECO:0000313" key="10">
    <source>
        <dbReference type="Proteomes" id="UP001210770"/>
    </source>
</evidence>
<dbReference type="GO" id="GO:0022900">
    <property type="term" value="P:electron transport chain"/>
    <property type="evidence" value="ECO:0007669"/>
    <property type="project" value="InterPro"/>
</dbReference>
<evidence type="ECO:0000256" key="3">
    <source>
        <dbReference type="ARBA" id="ARBA00022723"/>
    </source>
</evidence>
<organism evidence="9 10">
    <name type="scientific">Sulfitobacter faviae</name>
    <dbReference type="NCBI Taxonomy" id="1775881"/>
    <lineage>
        <taxon>Bacteria</taxon>
        <taxon>Pseudomonadati</taxon>
        <taxon>Pseudomonadota</taxon>
        <taxon>Alphaproteobacteria</taxon>
        <taxon>Rhodobacterales</taxon>
        <taxon>Roseobacteraceae</taxon>
        <taxon>Sulfitobacter</taxon>
    </lineage>
</organism>
<reference evidence="9" key="1">
    <citation type="submission" date="2023-01" db="EMBL/GenBank/DDBJ databases">
        <title>Comparative genomic analysis of cold water coral derived Sulfitobacter faviae: insights into their metabolism and habitat adaptation.</title>
        <authorList>
            <person name="Guo Y."/>
            <person name="Lin S."/>
            <person name="Huang Z."/>
            <person name="Tang K."/>
            <person name="Wang X."/>
        </authorList>
    </citation>
    <scope>NUCLEOTIDE SEQUENCE</scope>
    <source>
        <strain evidence="9">SCSIO W_1865</strain>
    </source>
</reference>
<keyword evidence="4" id="KW-0249">Electron transport</keyword>
<evidence type="ECO:0000256" key="4">
    <source>
        <dbReference type="ARBA" id="ARBA00022982"/>
    </source>
</evidence>
<evidence type="ECO:0000256" key="8">
    <source>
        <dbReference type="SAM" id="SignalP"/>
    </source>
</evidence>
<evidence type="ECO:0000256" key="1">
    <source>
        <dbReference type="ARBA" id="ARBA00022448"/>
    </source>
</evidence>
<dbReference type="Proteomes" id="UP001210770">
    <property type="component" value="Chromosome"/>
</dbReference>
<protein>
    <submittedName>
        <fullName evidence="9">Cytochrome c</fullName>
    </submittedName>
</protein>
<name>A0AAX3LLF4_9RHOB</name>
<dbReference type="Pfam" id="PF01322">
    <property type="entry name" value="Cytochrom_C_2"/>
    <property type="match status" value="1"/>
</dbReference>
<dbReference type="RefSeq" id="WP_271687405.1">
    <property type="nucleotide sequence ID" value="NZ_CP116423.1"/>
</dbReference>
<dbReference type="GO" id="GO:0020037">
    <property type="term" value="F:heme binding"/>
    <property type="evidence" value="ECO:0007669"/>
    <property type="project" value="InterPro"/>
</dbReference>
<keyword evidence="5 6" id="KW-0408">Iron</keyword>
<evidence type="ECO:0000256" key="6">
    <source>
        <dbReference type="PIRSR" id="PIRSR000027-1"/>
    </source>
</evidence>
<keyword evidence="1" id="KW-0813">Transport</keyword>
<feature type="binding site" description="axial binding residue" evidence="6">
    <location>
        <position position="151"/>
    </location>
    <ligand>
        <name>heme c</name>
        <dbReference type="ChEBI" id="CHEBI:61717"/>
    </ligand>
    <ligandPart>
        <name>Fe</name>
        <dbReference type="ChEBI" id="CHEBI:18248"/>
    </ligandPart>
</feature>
<dbReference type="GO" id="GO:0042597">
    <property type="term" value="C:periplasmic space"/>
    <property type="evidence" value="ECO:0007669"/>
    <property type="project" value="InterPro"/>
</dbReference>
<dbReference type="GO" id="GO:0005506">
    <property type="term" value="F:iron ion binding"/>
    <property type="evidence" value="ECO:0007669"/>
    <property type="project" value="InterPro"/>
</dbReference>
<dbReference type="InterPro" id="IPR010980">
    <property type="entry name" value="Cyt_c/b562"/>
</dbReference>
<dbReference type="InterPro" id="IPR015984">
    <property type="entry name" value="Cyt_c_prime_subgr"/>
</dbReference>
<keyword evidence="3 6" id="KW-0479">Metal-binding</keyword>
<keyword evidence="2 7" id="KW-0349">Heme</keyword>
<dbReference type="EMBL" id="CP116423">
    <property type="protein sequence ID" value="WCE69118.1"/>
    <property type="molecule type" value="Genomic_DNA"/>
</dbReference>
<dbReference type="InterPro" id="IPR002321">
    <property type="entry name" value="Cyt_c_II"/>
</dbReference>
<feature type="signal peptide" evidence="8">
    <location>
        <begin position="1"/>
        <end position="23"/>
    </location>
</feature>
<dbReference type="GO" id="GO:0009055">
    <property type="term" value="F:electron transfer activity"/>
    <property type="evidence" value="ECO:0007669"/>
    <property type="project" value="InterPro"/>
</dbReference>
<feature type="binding site" description="covalent" evidence="7">
    <location>
        <position position="147"/>
    </location>
    <ligand>
        <name>heme c</name>
        <dbReference type="ChEBI" id="CHEBI:61717"/>
    </ligand>
</feature>
<evidence type="ECO:0000256" key="7">
    <source>
        <dbReference type="PIRSR" id="PIRSR000027-2"/>
    </source>
</evidence>
<evidence type="ECO:0000256" key="5">
    <source>
        <dbReference type="ARBA" id="ARBA00023004"/>
    </source>
</evidence>
<proteinExistence type="predicted"/>
<feature type="chain" id="PRO_5043623603" evidence="8">
    <location>
        <begin position="24"/>
        <end position="159"/>
    </location>
</feature>